<dbReference type="Pfam" id="PF03914">
    <property type="entry name" value="CBF"/>
    <property type="match status" value="1"/>
</dbReference>
<evidence type="ECO:0000256" key="3">
    <source>
        <dbReference type="ARBA" id="ARBA00023054"/>
    </source>
</evidence>
<feature type="region of interest" description="Disordered" evidence="6">
    <location>
        <begin position="499"/>
        <end position="539"/>
    </location>
</feature>
<dbReference type="InterPro" id="IPR011501">
    <property type="entry name" value="Noc3_N"/>
</dbReference>
<dbReference type="AlphaFoldDB" id="A0AAD4C4A3"/>
<dbReference type="GO" id="GO:0005730">
    <property type="term" value="C:nucleolus"/>
    <property type="evidence" value="ECO:0007669"/>
    <property type="project" value="UniProtKB-SubCell"/>
</dbReference>
<evidence type="ECO:0000256" key="2">
    <source>
        <dbReference type="ARBA" id="ARBA00007797"/>
    </source>
</evidence>
<protein>
    <recommendedName>
        <fullName evidence="5">Nucleolar complex-associated protein 3</fullName>
    </recommendedName>
</protein>
<comment type="caution">
    <text evidence="9">The sequence shown here is derived from an EMBL/GenBank/DDBJ whole genome shotgun (WGS) entry which is preliminary data.</text>
</comment>
<evidence type="ECO:0000259" key="7">
    <source>
        <dbReference type="Pfam" id="PF03914"/>
    </source>
</evidence>
<dbReference type="PIRSF" id="PIRSF028977">
    <property type="entry name" value="Nucleolar_complex_p3"/>
    <property type="match status" value="1"/>
</dbReference>
<dbReference type="InterPro" id="IPR005612">
    <property type="entry name" value="CCAAT-binding_factor"/>
</dbReference>
<feature type="domain" description="CCAAT-binding factor" evidence="7">
    <location>
        <begin position="649"/>
        <end position="817"/>
    </location>
</feature>
<feature type="compositionally biased region" description="Acidic residues" evidence="6">
    <location>
        <begin position="144"/>
        <end position="160"/>
    </location>
</feature>
<gene>
    <name evidence="9" type="ORF">L210DRAFT_3390091</name>
</gene>
<feature type="compositionally biased region" description="Basic residues" evidence="6">
    <location>
        <begin position="513"/>
        <end position="526"/>
    </location>
</feature>
<keyword evidence="3" id="KW-0175">Coiled coil</keyword>
<name>A0AAD4C4A3_BOLED</name>
<comment type="similarity">
    <text evidence="2 5">Belongs to the CBF/MAK21 family.</text>
</comment>
<feature type="compositionally biased region" description="Basic residues" evidence="6">
    <location>
        <begin position="35"/>
        <end position="51"/>
    </location>
</feature>
<evidence type="ECO:0000313" key="9">
    <source>
        <dbReference type="EMBL" id="KAF8447996.1"/>
    </source>
</evidence>
<accession>A0AAD4C4A3</accession>
<evidence type="ECO:0000256" key="1">
    <source>
        <dbReference type="ARBA" id="ARBA00004604"/>
    </source>
</evidence>
<evidence type="ECO:0000256" key="4">
    <source>
        <dbReference type="ARBA" id="ARBA00023242"/>
    </source>
</evidence>
<evidence type="ECO:0000259" key="8">
    <source>
        <dbReference type="Pfam" id="PF07540"/>
    </source>
</evidence>
<feature type="compositionally biased region" description="Basic residues" evidence="6">
    <location>
        <begin position="118"/>
        <end position="132"/>
    </location>
</feature>
<proteinExistence type="inferred from homology"/>
<dbReference type="Proteomes" id="UP001194468">
    <property type="component" value="Unassembled WGS sequence"/>
</dbReference>
<feature type="compositionally biased region" description="Basic and acidic residues" evidence="6">
    <location>
        <begin position="78"/>
        <end position="88"/>
    </location>
</feature>
<evidence type="ECO:0000256" key="6">
    <source>
        <dbReference type="SAM" id="MobiDB-lite"/>
    </source>
</evidence>
<dbReference type="EMBL" id="WHUW01000004">
    <property type="protein sequence ID" value="KAF8447996.1"/>
    <property type="molecule type" value="Genomic_DNA"/>
</dbReference>
<dbReference type="Pfam" id="PF07540">
    <property type="entry name" value="NOC3p"/>
    <property type="match status" value="1"/>
</dbReference>
<evidence type="ECO:0000313" key="10">
    <source>
        <dbReference type="Proteomes" id="UP001194468"/>
    </source>
</evidence>
<keyword evidence="5" id="KW-0690">Ribosome biogenesis</keyword>
<comment type="function">
    <text evidence="5">Required for synthesis of 60S ribosomal subunits and the transport of pre-ribosomes from the nucleoplasm to the cytoplasm.</text>
</comment>
<dbReference type="InterPro" id="IPR016024">
    <property type="entry name" value="ARM-type_fold"/>
</dbReference>
<keyword evidence="4" id="KW-0539">Nucleus</keyword>
<dbReference type="GO" id="GO:0006270">
    <property type="term" value="P:DNA replication initiation"/>
    <property type="evidence" value="ECO:0007669"/>
    <property type="project" value="TreeGrafter"/>
</dbReference>
<feature type="domain" description="Nucleolar complex-associated protein 3 N-terminal" evidence="8">
    <location>
        <begin position="284"/>
        <end position="386"/>
    </location>
</feature>
<dbReference type="SUPFAM" id="SSF48371">
    <property type="entry name" value="ARM repeat"/>
    <property type="match status" value="1"/>
</dbReference>
<dbReference type="PANTHER" id="PTHR14428">
    <property type="entry name" value="NUCLEOLAR COMPLEX PROTEIN 3"/>
    <property type="match status" value="1"/>
</dbReference>
<feature type="compositionally biased region" description="Polar residues" evidence="6">
    <location>
        <begin position="16"/>
        <end position="26"/>
    </location>
</feature>
<reference evidence="9" key="2">
    <citation type="journal article" date="2020" name="Nat. Commun.">
        <title>Large-scale genome sequencing of mycorrhizal fungi provides insights into the early evolution of symbiotic traits.</title>
        <authorList>
            <person name="Miyauchi S."/>
            <person name="Kiss E."/>
            <person name="Kuo A."/>
            <person name="Drula E."/>
            <person name="Kohler A."/>
            <person name="Sanchez-Garcia M."/>
            <person name="Morin E."/>
            <person name="Andreopoulos B."/>
            <person name="Barry K.W."/>
            <person name="Bonito G."/>
            <person name="Buee M."/>
            <person name="Carver A."/>
            <person name="Chen C."/>
            <person name="Cichocki N."/>
            <person name="Clum A."/>
            <person name="Culley D."/>
            <person name="Crous P.W."/>
            <person name="Fauchery L."/>
            <person name="Girlanda M."/>
            <person name="Hayes R.D."/>
            <person name="Keri Z."/>
            <person name="LaButti K."/>
            <person name="Lipzen A."/>
            <person name="Lombard V."/>
            <person name="Magnuson J."/>
            <person name="Maillard F."/>
            <person name="Murat C."/>
            <person name="Nolan M."/>
            <person name="Ohm R.A."/>
            <person name="Pangilinan J."/>
            <person name="Pereira M.F."/>
            <person name="Perotto S."/>
            <person name="Peter M."/>
            <person name="Pfister S."/>
            <person name="Riley R."/>
            <person name="Sitrit Y."/>
            <person name="Stielow J.B."/>
            <person name="Szollosi G."/>
            <person name="Zifcakova L."/>
            <person name="Stursova M."/>
            <person name="Spatafora J.W."/>
            <person name="Tedersoo L."/>
            <person name="Vaario L.M."/>
            <person name="Yamada A."/>
            <person name="Yan M."/>
            <person name="Wang P."/>
            <person name="Xu J."/>
            <person name="Bruns T."/>
            <person name="Baldrian P."/>
            <person name="Vilgalys R."/>
            <person name="Dunand C."/>
            <person name="Henrissat B."/>
            <person name="Grigoriev I.V."/>
            <person name="Hibbett D."/>
            <person name="Nagy L.G."/>
            <person name="Martin F.M."/>
        </authorList>
    </citation>
    <scope>NUCLEOTIDE SEQUENCE</scope>
    <source>
        <strain evidence="9">BED1</strain>
    </source>
</reference>
<organism evidence="9 10">
    <name type="scientific">Boletus edulis BED1</name>
    <dbReference type="NCBI Taxonomy" id="1328754"/>
    <lineage>
        <taxon>Eukaryota</taxon>
        <taxon>Fungi</taxon>
        <taxon>Dikarya</taxon>
        <taxon>Basidiomycota</taxon>
        <taxon>Agaricomycotina</taxon>
        <taxon>Agaricomycetes</taxon>
        <taxon>Agaricomycetidae</taxon>
        <taxon>Boletales</taxon>
        <taxon>Boletineae</taxon>
        <taxon>Boletaceae</taxon>
        <taxon>Boletoideae</taxon>
        <taxon>Boletus</taxon>
    </lineage>
</organism>
<dbReference type="GO" id="GO:0042254">
    <property type="term" value="P:ribosome biogenesis"/>
    <property type="evidence" value="ECO:0007669"/>
    <property type="project" value="UniProtKB-KW"/>
</dbReference>
<comment type="subcellular location">
    <subcellularLocation>
        <location evidence="1 5">Nucleus</location>
        <location evidence="1 5">Nucleolus</location>
    </subcellularLocation>
</comment>
<dbReference type="InterPro" id="IPR016903">
    <property type="entry name" value="Nucleolar_cplx-assoc_3"/>
</dbReference>
<dbReference type="GO" id="GO:0003682">
    <property type="term" value="F:chromatin binding"/>
    <property type="evidence" value="ECO:0007669"/>
    <property type="project" value="TreeGrafter"/>
</dbReference>
<evidence type="ECO:0000256" key="5">
    <source>
        <dbReference type="PIRNR" id="PIRNR028977"/>
    </source>
</evidence>
<feature type="region of interest" description="Disordered" evidence="6">
    <location>
        <begin position="1"/>
        <end position="88"/>
    </location>
</feature>
<feature type="region of interest" description="Disordered" evidence="6">
    <location>
        <begin position="116"/>
        <end position="189"/>
    </location>
</feature>
<dbReference type="PANTHER" id="PTHR14428:SF5">
    <property type="entry name" value="NUCLEOLAR COMPLEX PROTEIN 3 HOMOLOG"/>
    <property type="match status" value="1"/>
</dbReference>
<reference evidence="9" key="1">
    <citation type="submission" date="2019-10" db="EMBL/GenBank/DDBJ databases">
        <authorList>
            <consortium name="DOE Joint Genome Institute"/>
            <person name="Kuo A."/>
            <person name="Miyauchi S."/>
            <person name="Kiss E."/>
            <person name="Drula E."/>
            <person name="Kohler A."/>
            <person name="Sanchez-Garcia M."/>
            <person name="Andreopoulos B."/>
            <person name="Barry K.W."/>
            <person name="Bonito G."/>
            <person name="Buee M."/>
            <person name="Carver A."/>
            <person name="Chen C."/>
            <person name="Cichocki N."/>
            <person name="Clum A."/>
            <person name="Culley D."/>
            <person name="Crous P.W."/>
            <person name="Fauchery L."/>
            <person name="Girlanda M."/>
            <person name="Hayes R."/>
            <person name="Keri Z."/>
            <person name="LaButti K."/>
            <person name="Lipzen A."/>
            <person name="Lombard V."/>
            <person name="Magnuson J."/>
            <person name="Maillard F."/>
            <person name="Morin E."/>
            <person name="Murat C."/>
            <person name="Nolan M."/>
            <person name="Ohm R."/>
            <person name="Pangilinan J."/>
            <person name="Pereira M."/>
            <person name="Perotto S."/>
            <person name="Peter M."/>
            <person name="Riley R."/>
            <person name="Sitrit Y."/>
            <person name="Stielow B."/>
            <person name="Szollosi G."/>
            <person name="Zifcakova L."/>
            <person name="Stursova M."/>
            <person name="Spatafora J.W."/>
            <person name="Tedersoo L."/>
            <person name="Vaario L.-M."/>
            <person name="Yamada A."/>
            <person name="Yan M."/>
            <person name="Wang P."/>
            <person name="Xu J."/>
            <person name="Bruns T."/>
            <person name="Baldrian P."/>
            <person name="Vilgalys R."/>
            <person name="Henrissat B."/>
            <person name="Grigoriev I.V."/>
            <person name="Hibbett D."/>
            <person name="Nagy L.G."/>
            <person name="Martin F.M."/>
        </authorList>
    </citation>
    <scope>NUCLEOTIDE SEQUENCE</scope>
    <source>
        <strain evidence="9">BED1</strain>
    </source>
</reference>
<keyword evidence="10" id="KW-1185">Reference proteome</keyword>
<sequence length="828" mass="92597">MGPKSKKRAAPAAPPVNTTSCSSSDCHSPPVIQRPAKKKKVTPGRSSKRGLPKSGQSKPNAKGKAYERGYIAIPGAAPDHDVREDDLSEHDDALLDEFGNSIHFLAALDHQGIARSKKETKRLHKLHKPIRKPRADDVLSVDSHDEDSESLDTDIGDSDAETQSNYAMSDSEKRPPSPAELDSDTEMPYERVPRLHKVSGPETRRNIHGLPIKLSDGRIQASKKVTVVAAQDTNDKDTEGSVRSQSLPAVPSTVEDITTGARFGRLAVADVIENSSRKARIQGAKDQIASICQEIIADPENSLGLLRRLHTFSLETITTPSRSESIRNDVAIRKLAILSQLAVFKDIIPGYRIRTLTDKEKAEKVSQMVARTREWEQGLVLVYQTYLRALETELKAKSDLTDVALKCMCTLASHVTHFNFQANLMACIVARLSKKTWDESSDLCLNTLISIFQNDLTGVPSLEAVQLLNRMVKERHFNVHPEVLTCLLHLRLKSELGVRASHSTTDKEDKTKAYPKGKTANRKARGRSTEQPYLSKKAKKALKEKKEIEREVREAEAEVDKEERARMHTETLKLLFVLYFRILKNPRPTPLLPASLRGISKYAHLVNVDFFRDLMQVLKSLMTRESDEMDSDTRGSRSLNQNTDIQHRLLCIVTAFELLSGQGEALNIDPSDFVDHLYAIILPISELLQMDESSPSSGSRRNPQPTIAAMLFRALTIVFSPRTAGNTLPWRSAAFSKRLLIASLNWPPAVALRALDFVGNLVMKEPKLEVLLSTDDRHADGVYLPEVDDPQLSYPFGTSFFELLQLQQRHYDSRIRESAHRLSSYTRT</sequence>